<dbReference type="CDD" id="cd05304">
    <property type="entry name" value="Rubrum_tdh"/>
    <property type="match status" value="1"/>
</dbReference>
<feature type="domain" description="Alanine dehydrogenase/pyridine nucleotide transhydrogenase N-terminal" evidence="11">
    <location>
        <begin position="4"/>
        <end position="144"/>
    </location>
</feature>
<dbReference type="InterPro" id="IPR007698">
    <property type="entry name" value="AlaDH/PNT_NAD(H)-bd"/>
</dbReference>
<feature type="region of interest" description="Disordered" evidence="9">
    <location>
        <begin position="385"/>
        <end position="431"/>
    </location>
</feature>
<dbReference type="Gene3D" id="3.40.50.720">
    <property type="entry name" value="NAD(P)-binding Rossmann-like Domain"/>
    <property type="match status" value="2"/>
</dbReference>
<name>A0A518DLV4_9BACT</name>
<comment type="function">
    <text evidence="1">The transhydrogenation between NADH and NADP is coupled to respiration and ATP hydrolysis and functions as a proton pump across the membrane.</text>
</comment>
<dbReference type="PANTHER" id="PTHR10160:SF19">
    <property type="entry name" value="PROTON-TRANSLOCATING NAD(P)(+) TRANSHYDROGENASE"/>
    <property type="match status" value="1"/>
</dbReference>
<evidence type="ECO:0000256" key="7">
    <source>
        <dbReference type="ARBA" id="ARBA00023027"/>
    </source>
</evidence>
<keyword evidence="5" id="KW-0521">NADP</keyword>
<protein>
    <recommendedName>
        <fullName evidence="3">proton-translocating NAD(P)(+) transhydrogenase</fullName>
        <ecNumber evidence="3">7.1.1.1</ecNumber>
    </recommendedName>
</protein>
<evidence type="ECO:0000313" key="13">
    <source>
        <dbReference type="Proteomes" id="UP000317648"/>
    </source>
</evidence>
<evidence type="ECO:0000313" key="12">
    <source>
        <dbReference type="EMBL" id="QDU92828.1"/>
    </source>
</evidence>
<dbReference type="OrthoDB" id="9804592at2"/>
<dbReference type="SUPFAM" id="SSF52283">
    <property type="entry name" value="Formate/glycerate dehydrogenase catalytic domain-like"/>
    <property type="match status" value="1"/>
</dbReference>
<keyword evidence="12" id="KW-0560">Oxidoreductase</keyword>
<comment type="catalytic activity">
    <reaction evidence="8">
        <text>NAD(+) + NADPH + H(+)(in) = NADH + NADP(+) + H(+)(out)</text>
        <dbReference type="Rhea" id="RHEA:47992"/>
        <dbReference type="ChEBI" id="CHEBI:15378"/>
        <dbReference type="ChEBI" id="CHEBI:57540"/>
        <dbReference type="ChEBI" id="CHEBI:57783"/>
        <dbReference type="ChEBI" id="CHEBI:57945"/>
        <dbReference type="ChEBI" id="CHEBI:58349"/>
        <dbReference type="EC" id="7.1.1.1"/>
    </reaction>
</comment>
<dbReference type="InterPro" id="IPR036291">
    <property type="entry name" value="NAD(P)-bd_dom_sf"/>
</dbReference>
<evidence type="ECO:0000259" key="10">
    <source>
        <dbReference type="SMART" id="SM01002"/>
    </source>
</evidence>
<dbReference type="PANTHER" id="PTHR10160">
    <property type="entry name" value="NAD(P) TRANSHYDROGENASE"/>
    <property type="match status" value="1"/>
</dbReference>
<dbReference type="Pfam" id="PF01262">
    <property type="entry name" value="AlaDh_PNT_C"/>
    <property type="match status" value="1"/>
</dbReference>
<evidence type="ECO:0000256" key="3">
    <source>
        <dbReference type="ARBA" id="ARBA00012943"/>
    </source>
</evidence>
<dbReference type="GO" id="GO:0008750">
    <property type="term" value="F:proton-translocating NAD(P)+ transhydrogenase activity"/>
    <property type="evidence" value="ECO:0007669"/>
    <property type="project" value="UniProtKB-EC"/>
</dbReference>
<keyword evidence="4" id="KW-0547">Nucleotide-binding</keyword>
<dbReference type="GO" id="GO:0050661">
    <property type="term" value="F:NADP binding"/>
    <property type="evidence" value="ECO:0007669"/>
    <property type="project" value="TreeGrafter"/>
</dbReference>
<dbReference type="EMBL" id="CP036433">
    <property type="protein sequence ID" value="QDU92828.1"/>
    <property type="molecule type" value="Genomic_DNA"/>
</dbReference>
<dbReference type="Proteomes" id="UP000317648">
    <property type="component" value="Chromosome"/>
</dbReference>
<dbReference type="PROSITE" id="PS00837">
    <property type="entry name" value="ALADH_PNT_2"/>
    <property type="match status" value="1"/>
</dbReference>
<dbReference type="GO" id="GO:0006740">
    <property type="term" value="P:NADPH regeneration"/>
    <property type="evidence" value="ECO:0007669"/>
    <property type="project" value="TreeGrafter"/>
</dbReference>
<dbReference type="InterPro" id="IPR008143">
    <property type="entry name" value="Ala_DH/PNT_CS2"/>
</dbReference>
<organism evidence="12 13">
    <name type="scientific">Lignipirellula cremea</name>
    <dbReference type="NCBI Taxonomy" id="2528010"/>
    <lineage>
        <taxon>Bacteria</taxon>
        <taxon>Pseudomonadati</taxon>
        <taxon>Planctomycetota</taxon>
        <taxon>Planctomycetia</taxon>
        <taxon>Pirellulales</taxon>
        <taxon>Pirellulaceae</taxon>
        <taxon>Lignipirellula</taxon>
    </lineage>
</organism>
<proteinExistence type="inferred from homology"/>
<dbReference type="SMART" id="SM01002">
    <property type="entry name" value="AlaDh_PNT_C"/>
    <property type="match status" value="1"/>
</dbReference>
<evidence type="ECO:0000256" key="8">
    <source>
        <dbReference type="ARBA" id="ARBA00048202"/>
    </source>
</evidence>
<evidence type="ECO:0000256" key="4">
    <source>
        <dbReference type="ARBA" id="ARBA00022741"/>
    </source>
</evidence>
<dbReference type="KEGG" id="lcre:Pla8534_06010"/>
<evidence type="ECO:0000256" key="6">
    <source>
        <dbReference type="ARBA" id="ARBA00022967"/>
    </source>
</evidence>
<dbReference type="Pfam" id="PF05222">
    <property type="entry name" value="AlaDh_PNT_N"/>
    <property type="match status" value="1"/>
</dbReference>
<evidence type="ECO:0000256" key="1">
    <source>
        <dbReference type="ARBA" id="ARBA00003943"/>
    </source>
</evidence>
<feature type="domain" description="Alanine dehydrogenase/pyridine nucleotide transhydrogenase NAD(H)-binding" evidence="10">
    <location>
        <begin position="153"/>
        <end position="318"/>
    </location>
</feature>
<dbReference type="NCBIfam" id="NF006942">
    <property type="entry name" value="PRK09424.1"/>
    <property type="match status" value="1"/>
</dbReference>
<dbReference type="InterPro" id="IPR007886">
    <property type="entry name" value="AlaDH/PNT_N"/>
</dbReference>
<evidence type="ECO:0000256" key="2">
    <source>
        <dbReference type="ARBA" id="ARBA00005689"/>
    </source>
</evidence>
<comment type="similarity">
    <text evidence="2">Belongs to the AlaDH/PNT family.</text>
</comment>
<evidence type="ECO:0000256" key="5">
    <source>
        <dbReference type="ARBA" id="ARBA00022857"/>
    </source>
</evidence>
<dbReference type="SUPFAM" id="SSF51735">
    <property type="entry name" value="NAD(P)-binding Rossmann-fold domains"/>
    <property type="match status" value="1"/>
</dbReference>
<keyword evidence="13" id="KW-1185">Reference proteome</keyword>
<accession>A0A518DLV4</accession>
<feature type="compositionally biased region" description="Low complexity" evidence="9">
    <location>
        <begin position="385"/>
        <end position="394"/>
    </location>
</feature>
<dbReference type="GO" id="GO:0005886">
    <property type="term" value="C:plasma membrane"/>
    <property type="evidence" value="ECO:0007669"/>
    <property type="project" value="TreeGrafter"/>
</dbReference>
<dbReference type="EC" id="7.1.1.1" evidence="3"/>
<keyword evidence="6" id="KW-1278">Translocase</keyword>
<dbReference type="RefSeq" id="WP_145049117.1">
    <property type="nucleotide sequence ID" value="NZ_CP036433.1"/>
</dbReference>
<dbReference type="SMART" id="SM01003">
    <property type="entry name" value="AlaDh_PNT_N"/>
    <property type="match status" value="1"/>
</dbReference>
<gene>
    <name evidence="12" type="primary">pntAA</name>
    <name evidence="12" type="ORF">Pla8534_06010</name>
</gene>
<evidence type="ECO:0000259" key="11">
    <source>
        <dbReference type="SMART" id="SM01003"/>
    </source>
</evidence>
<dbReference type="GO" id="GO:0016491">
    <property type="term" value="F:oxidoreductase activity"/>
    <property type="evidence" value="ECO:0007669"/>
    <property type="project" value="UniProtKB-KW"/>
</dbReference>
<reference evidence="12 13" key="1">
    <citation type="submission" date="2019-02" db="EMBL/GenBank/DDBJ databases">
        <title>Deep-cultivation of Planctomycetes and their phenomic and genomic characterization uncovers novel biology.</title>
        <authorList>
            <person name="Wiegand S."/>
            <person name="Jogler M."/>
            <person name="Boedeker C."/>
            <person name="Pinto D."/>
            <person name="Vollmers J."/>
            <person name="Rivas-Marin E."/>
            <person name="Kohn T."/>
            <person name="Peeters S.H."/>
            <person name="Heuer A."/>
            <person name="Rast P."/>
            <person name="Oberbeckmann S."/>
            <person name="Bunk B."/>
            <person name="Jeske O."/>
            <person name="Meyerdierks A."/>
            <person name="Storesund J.E."/>
            <person name="Kallscheuer N."/>
            <person name="Luecker S."/>
            <person name="Lage O.M."/>
            <person name="Pohl T."/>
            <person name="Merkel B.J."/>
            <person name="Hornburger P."/>
            <person name="Mueller R.-W."/>
            <person name="Bruemmer F."/>
            <person name="Labrenz M."/>
            <person name="Spormann A.M."/>
            <person name="Op den Camp H."/>
            <person name="Overmann J."/>
            <person name="Amann R."/>
            <person name="Jetten M.S.M."/>
            <person name="Mascher T."/>
            <person name="Medema M.H."/>
            <person name="Devos D.P."/>
            <person name="Kaster A.-K."/>
            <person name="Ovreas L."/>
            <person name="Rohde M."/>
            <person name="Galperin M.Y."/>
            <person name="Jogler C."/>
        </authorList>
    </citation>
    <scope>NUCLEOTIDE SEQUENCE [LARGE SCALE GENOMIC DNA]</scope>
    <source>
        <strain evidence="12 13">Pla85_3_4</strain>
    </source>
</reference>
<dbReference type="AlphaFoldDB" id="A0A518DLV4"/>
<keyword evidence="7" id="KW-0520">NAD</keyword>
<sequence length="431" mass="45855">MKVAIAKETFPGERRVAMIPANVPPFIKAGVEVIVEPGAGAAAGFLDQEYLDRGATLAASRNELFSADVLLQVRCLGANPDAGRVDLALCRPGQTLIGMCDPLGNPQAAQELAETGVSLFGLELIPRITRAQSMDVLSAMATIAGYRAVLLAAIELPKMFPLMMTAAGTLKPAHVFVIGAGVAGLQAIATAKRLGAVVSAYDLRPACREQVESLGGRFVELELETASAEDKGGYAKAMDDDFYQKQRALMAKVVAESDVVITTAAIPGKTAPLLITADAVSQMEPGSVILDLAAERGGNVEPSLPDERVLHHNVLVLGPTNLASEIPYHASQMYSNNISKFLLNLLDGDHLKLNFQDEIIRDTLVAHHGQIYNARMREALGLEPLEPLGEPESPNVDPRQQDTIKVEGLLSEEEDAPSPAAETPVDEEDAS</sequence>
<evidence type="ECO:0000256" key="9">
    <source>
        <dbReference type="SAM" id="MobiDB-lite"/>
    </source>
</evidence>